<gene>
    <name evidence="2" type="ORF">H8L32_03655</name>
</gene>
<dbReference type="Proteomes" id="UP000650424">
    <property type="component" value="Unassembled WGS sequence"/>
</dbReference>
<sequence length="269" mass="30310">MSTTATDHLASIATAFPKRRMSVLATGKPNLMTNICLGLLFVALTAVIAYFMVPDLIYDYKVSKDPVIDTQSEIHGSCKTRKFIFVDCDVKIRYLATPGDSTIKEIEHSFWFVSFSPSMKTEVLRYRKDPSMITTSMATDHITNRFLMILGFGLIFGALSTSSFLVAWQDYKLRSIVKHKLILKPILVGVTKIENERNVTFETYTGGIKKEHSNFLRKNERPLFLSDQSAVAVAVGVPETNYFILLDEQLTVLDFTDTEKTEIRKAIAA</sequence>
<organism evidence="2 3">
    <name type="scientific">Undibacterium hunanense</name>
    <dbReference type="NCBI Taxonomy" id="2762292"/>
    <lineage>
        <taxon>Bacteria</taxon>
        <taxon>Pseudomonadati</taxon>
        <taxon>Pseudomonadota</taxon>
        <taxon>Betaproteobacteria</taxon>
        <taxon>Burkholderiales</taxon>
        <taxon>Oxalobacteraceae</taxon>
        <taxon>Undibacterium</taxon>
    </lineage>
</organism>
<accession>A0ABR6ZL05</accession>
<dbReference type="EMBL" id="JACOGF010000002">
    <property type="protein sequence ID" value="MBC3916572.1"/>
    <property type="molecule type" value="Genomic_DNA"/>
</dbReference>
<protein>
    <recommendedName>
        <fullName evidence="4">DUF3592 domain-containing protein</fullName>
    </recommendedName>
</protein>
<comment type="caution">
    <text evidence="2">The sequence shown here is derived from an EMBL/GenBank/DDBJ whole genome shotgun (WGS) entry which is preliminary data.</text>
</comment>
<proteinExistence type="predicted"/>
<evidence type="ECO:0000256" key="1">
    <source>
        <dbReference type="SAM" id="Phobius"/>
    </source>
</evidence>
<feature type="transmembrane region" description="Helical" evidence="1">
    <location>
        <begin position="31"/>
        <end position="53"/>
    </location>
</feature>
<keyword evidence="3" id="KW-1185">Reference proteome</keyword>
<keyword evidence="1" id="KW-0472">Membrane</keyword>
<reference evidence="2 3" key="1">
    <citation type="submission" date="2020-08" db="EMBL/GenBank/DDBJ databases">
        <title>Novel species isolated from subtropical streams in China.</title>
        <authorList>
            <person name="Lu H."/>
        </authorList>
    </citation>
    <scope>NUCLEOTIDE SEQUENCE [LARGE SCALE GENOMIC DNA]</scope>
    <source>
        <strain evidence="2 3">CY18W</strain>
    </source>
</reference>
<dbReference type="RefSeq" id="WP_186945827.1">
    <property type="nucleotide sequence ID" value="NZ_JACOGF010000002.1"/>
</dbReference>
<name>A0ABR6ZL05_9BURK</name>
<evidence type="ECO:0000313" key="2">
    <source>
        <dbReference type="EMBL" id="MBC3916572.1"/>
    </source>
</evidence>
<keyword evidence="1" id="KW-0812">Transmembrane</keyword>
<evidence type="ECO:0000313" key="3">
    <source>
        <dbReference type="Proteomes" id="UP000650424"/>
    </source>
</evidence>
<evidence type="ECO:0008006" key="4">
    <source>
        <dbReference type="Google" id="ProtNLM"/>
    </source>
</evidence>
<keyword evidence="1" id="KW-1133">Transmembrane helix</keyword>
<feature type="transmembrane region" description="Helical" evidence="1">
    <location>
        <begin position="146"/>
        <end position="168"/>
    </location>
</feature>